<name>A0AAX3E7N1_9EURY</name>
<dbReference type="InterPro" id="IPR011051">
    <property type="entry name" value="RmlC_Cupin_sf"/>
</dbReference>
<proteinExistence type="predicted"/>
<dbReference type="InterPro" id="IPR013096">
    <property type="entry name" value="Cupin_2"/>
</dbReference>
<protein>
    <submittedName>
        <fullName evidence="2">Cupin domain-containing protein</fullName>
    </submittedName>
</protein>
<dbReference type="Gene3D" id="2.60.120.10">
    <property type="entry name" value="Jelly Rolls"/>
    <property type="match status" value="1"/>
</dbReference>
<sequence>MENQNIAEFLDKGRAFFSAEVAGRRIVWYPNPAWAGVTLADLASGADTNGSFSTHLVRLQKNCEVPDHLHESQWEWNAVLDGRGKMILDGQEIPFKSGDTFTTPPGVRHTVVADKEDVVLLAVFAPGPK</sequence>
<dbReference type="AlphaFoldDB" id="A0AAX3E7N1"/>
<dbReference type="InterPro" id="IPR014710">
    <property type="entry name" value="RmlC-like_jellyroll"/>
</dbReference>
<evidence type="ECO:0000259" key="1">
    <source>
        <dbReference type="Pfam" id="PF07883"/>
    </source>
</evidence>
<gene>
    <name evidence="2" type="ORF">OH143_10635</name>
</gene>
<accession>A0AAX3E7N1</accession>
<organism evidence="2 3">
    <name type="scientific">Methanoculleus submarinus</name>
    <dbReference type="NCBI Taxonomy" id="204050"/>
    <lineage>
        <taxon>Archaea</taxon>
        <taxon>Methanobacteriati</taxon>
        <taxon>Methanobacteriota</taxon>
        <taxon>Stenosarchaea group</taxon>
        <taxon>Methanomicrobia</taxon>
        <taxon>Methanomicrobiales</taxon>
        <taxon>Methanomicrobiaceae</taxon>
        <taxon>Methanoculleus</taxon>
    </lineage>
</organism>
<feature type="domain" description="Cupin type-2" evidence="1">
    <location>
        <begin position="56"/>
        <end position="124"/>
    </location>
</feature>
<dbReference type="GeneID" id="76731353"/>
<dbReference type="KEGG" id="msum:OH143_10635"/>
<keyword evidence="3" id="KW-1185">Reference proteome</keyword>
<dbReference type="PANTHER" id="PTHR36440">
    <property type="entry name" value="PUTATIVE (AFU_ORTHOLOGUE AFUA_8G07350)-RELATED"/>
    <property type="match status" value="1"/>
</dbReference>
<dbReference type="PANTHER" id="PTHR36440:SF1">
    <property type="entry name" value="PUTATIVE (AFU_ORTHOLOGUE AFUA_8G07350)-RELATED"/>
    <property type="match status" value="1"/>
</dbReference>
<dbReference type="SUPFAM" id="SSF51182">
    <property type="entry name" value="RmlC-like cupins"/>
    <property type="match status" value="1"/>
</dbReference>
<dbReference type="Proteomes" id="UP001156196">
    <property type="component" value="Chromosome"/>
</dbReference>
<dbReference type="EMBL" id="CP109831">
    <property type="protein sequence ID" value="UYU18150.1"/>
    <property type="molecule type" value="Genomic_DNA"/>
</dbReference>
<dbReference type="InterPro" id="IPR053146">
    <property type="entry name" value="QDO-like"/>
</dbReference>
<dbReference type="GeneID" id="4845988"/>
<evidence type="ECO:0000313" key="3">
    <source>
        <dbReference type="Proteomes" id="UP001156196"/>
    </source>
</evidence>
<reference evidence="2" key="1">
    <citation type="submission" date="2022-10" db="EMBL/GenBank/DDBJ databases">
        <title>Complete genome of Methanoculleus submarinus DSM 15122.</title>
        <authorList>
            <person name="Chen S.-C."/>
            <person name="Lai S.-J."/>
            <person name="You Y.-T."/>
        </authorList>
    </citation>
    <scope>NUCLEOTIDE SEQUENCE</scope>
    <source>
        <strain evidence="2">DSM 15122</strain>
    </source>
</reference>
<evidence type="ECO:0000313" key="2">
    <source>
        <dbReference type="EMBL" id="UYU18150.1"/>
    </source>
</evidence>
<dbReference type="Pfam" id="PF07883">
    <property type="entry name" value="Cupin_2"/>
    <property type="match status" value="1"/>
</dbReference>
<dbReference type="RefSeq" id="WP_011843628.1">
    <property type="nucleotide sequence ID" value="NZ_CP109831.1"/>
</dbReference>